<feature type="compositionally biased region" description="Acidic residues" evidence="1">
    <location>
        <begin position="34"/>
        <end position="44"/>
    </location>
</feature>
<proteinExistence type="predicted"/>
<dbReference type="Proteomes" id="UP000502611">
    <property type="component" value="Chromosome"/>
</dbReference>
<evidence type="ECO:0000313" key="3">
    <source>
        <dbReference type="Proteomes" id="UP000502611"/>
    </source>
</evidence>
<dbReference type="AlphaFoldDB" id="A0A6M4G3A9"/>
<accession>A0A6M4G3A9</accession>
<protein>
    <submittedName>
        <fullName evidence="2">Uncharacterized protein</fullName>
    </submittedName>
</protein>
<name>A0A6M4G3A9_SPHYA</name>
<feature type="region of interest" description="Disordered" evidence="1">
    <location>
        <begin position="27"/>
        <end position="60"/>
    </location>
</feature>
<dbReference type="EMBL" id="CP053021">
    <property type="protein sequence ID" value="QJR01718.1"/>
    <property type="molecule type" value="Genomic_DNA"/>
</dbReference>
<dbReference type="RefSeq" id="WP_169860439.1">
    <property type="nucleotide sequence ID" value="NZ_CP053021.1"/>
</dbReference>
<gene>
    <name evidence="2" type="ORF">HH800_05625</name>
</gene>
<organism evidence="2 3">
    <name type="scientific">Sphingobium yanoikuyae</name>
    <name type="common">Sphingomonas yanoikuyae</name>
    <dbReference type="NCBI Taxonomy" id="13690"/>
    <lineage>
        <taxon>Bacteria</taxon>
        <taxon>Pseudomonadati</taxon>
        <taxon>Pseudomonadota</taxon>
        <taxon>Alphaproteobacteria</taxon>
        <taxon>Sphingomonadales</taxon>
        <taxon>Sphingomonadaceae</taxon>
        <taxon>Sphingobium</taxon>
    </lineage>
</organism>
<evidence type="ECO:0000313" key="2">
    <source>
        <dbReference type="EMBL" id="QJR01718.1"/>
    </source>
</evidence>
<reference evidence="2 3" key="1">
    <citation type="submission" date="2020-04" db="EMBL/GenBank/DDBJ databases">
        <title>The Whole Genome Analysis of High salt-tolerant Sphingobium yanoikuyae YC-XJ2 with Aryl organophosphorus flame retardants (aryl-OPFRs)-degrading capacity and characteristics of Related phosphotriesterase.</title>
        <authorList>
            <person name="Li X."/>
        </authorList>
    </citation>
    <scope>NUCLEOTIDE SEQUENCE [LARGE SCALE GENOMIC DNA]</scope>
    <source>
        <strain evidence="2 3">YC-XJ2</strain>
    </source>
</reference>
<sequence>MMGGIPPSEAKQLTLYEYQAMLHNWEQAHKTGEEQPEPPSIEETEERRRRLEARGVAVLG</sequence>
<evidence type="ECO:0000256" key="1">
    <source>
        <dbReference type="SAM" id="MobiDB-lite"/>
    </source>
</evidence>